<evidence type="ECO:0000313" key="2">
    <source>
        <dbReference type="Proteomes" id="UP000186922"/>
    </source>
</evidence>
<gene>
    <name evidence="1" type="primary">RvY_03694-1</name>
    <name evidence="1" type="synonym">RvY_03694.1</name>
    <name evidence="1" type="ORF">RvY_03694</name>
</gene>
<name>A0A1D1UP05_RAMVA</name>
<evidence type="ECO:0000313" key="1">
    <source>
        <dbReference type="EMBL" id="GAU91444.1"/>
    </source>
</evidence>
<protein>
    <submittedName>
        <fullName evidence="1">Uncharacterized protein</fullName>
    </submittedName>
</protein>
<dbReference type="Proteomes" id="UP000186922">
    <property type="component" value="Unassembled WGS sequence"/>
</dbReference>
<dbReference type="EMBL" id="BDGG01000002">
    <property type="protein sequence ID" value="GAU91444.1"/>
    <property type="molecule type" value="Genomic_DNA"/>
</dbReference>
<keyword evidence="2" id="KW-1185">Reference proteome</keyword>
<dbReference type="AlphaFoldDB" id="A0A1D1UP05"/>
<sequence>MARFSFKQLQIAMIEQLWPGALQDDGAESPQTD</sequence>
<proteinExistence type="predicted"/>
<accession>A0A1D1UP05</accession>
<reference evidence="1 2" key="1">
    <citation type="journal article" date="2016" name="Nat. Commun.">
        <title>Extremotolerant tardigrade genome and improved radiotolerance of human cultured cells by tardigrade-unique protein.</title>
        <authorList>
            <person name="Hashimoto T."/>
            <person name="Horikawa D.D."/>
            <person name="Saito Y."/>
            <person name="Kuwahara H."/>
            <person name="Kozuka-Hata H."/>
            <person name="Shin-I T."/>
            <person name="Minakuchi Y."/>
            <person name="Ohishi K."/>
            <person name="Motoyama A."/>
            <person name="Aizu T."/>
            <person name="Enomoto A."/>
            <person name="Kondo K."/>
            <person name="Tanaka S."/>
            <person name="Hara Y."/>
            <person name="Koshikawa S."/>
            <person name="Sagara H."/>
            <person name="Miura T."/>
            <person name="Yokobori S."/>
            <person name="Miyagawa K."/>
            <person name="Suzuki Y."/>
            <person name="Kubo T."/>
            <person name="Oyama M."/>
            <person name="Kohara Y."/>
            <person name="Fujiyama A."/>
            <person name="Arakawa K."/>
            <person name="Katayama T."/>
            <person name="Toyoda A."/>
            <person name="Kunieda T."/>
        </authorList>
    </citation>
    <scope>NUCLEOTIDE SEQUENCE [LARGE SCALE GENOMIC DNA]</scope>
    <source>
        <strain evidence="1 2">YOKOZUNA-1</strain>
    </source>
</reference>
<comment type="caution">
    <text evidence="1">The sequence shown here is derived from an EMBL/GenBank/DDBJ whole genome shotgun (WGS) entry which is preliminary data.</text>
</comment>
<organism evidence="1 2">
    <name type="scientific">Ramazzottius varieornatus</name>
    <name type="common">Water bear</name>
    <name type="synonym">Tardigrade</name>
    <dbReference type="NCBI Taxonomy" id="947166"/>
    <lineage>
        <taxon>Eukaryota</taxon>
        <taxon>Metazoa</taxon>
        <taxon>Ecdysozoa</taxon>
        <taxon>Tardigrada</taxon>
        <taxon>Eutardigrada</taxon>
        <taxon>Parachela</taxon>
        <taxon>Hypsibioidea</taxon>
        <taxon>Ramazzottiidae</taxon>
        <taxon>Ramazzottius</taxon>
    </lineage>
</organism>